<dbReference type="EMBL" id="JAWQEG010000679">
    <property type="protein sequence ID" value="KAK3886689.1"/>
    <property type="molecule type" value="Genomic_DNA"/>
</dbReference>
<proteinExistence type="predicted"/>
<evidence type="ECO:0000256" key="1">
    <source>
        <dbReference type="ARBA" id="ARBA00022614"/>
    </source>
</evidence>
<dbReference type="PANTHER" id="PTHR48051:SF1">
    <property type="entry name" value="RAS SUPPRESSOR PROTEIN 1"/>
    <property type="match status" value="1"/>
</dbReference>
<dbReference type="AlphaFoldDB" id="A0AAE1KVS9"/>
<evidence type="ECO:0000313" key="3">
    <source>
        <dbReference type="EMBL" id="KAK3886689.1"/>
    </source>
</evidence>
<protein>
    <submittedName>
        <fullName evidence="3">Uncharacterized protein</fullName>
    </submittedName>
</protein>
<name>A0AAE1KVS9_PETCI</name>
<organism evidence="3 4">
    <name type="scientific">Petrolisthes cinctipes</name>
    <name type="common">Flat porcelain crab</name>
    <dbReference type="NCBI Taxonomy" id="88211"/>
    <lineage>
        <taxon>Eukaryota</taxon>
        <taxon>Metazoa</taxon>
        <taxon>Ecdysozoa</taxon>
        <taxon>Arthropoda</taxon>
        <taxon>Crustacea</taxon>
        <taxon>Multicrustacea</taxon>
        <taxon>Malacostraca</taxon>
        <taxon>Eumalacostraca</taxon>
        <taxon>Eucarida</taxon>
        <taxon>Decapoda</taxon>
        <taxon>Pleocyemata</taxon>
        <taxon>Anomura</taxon>
        <taxon>Galatheoidea</taxon>
        <taxon>Porcellanidae</taxon>
        <taxon>Petrolisthes</taxon>
    </lineage>
</organism>
<dbReference type="InterPro" id="IPR050216">
    <property type="entry name" value="LRR_domain-containing"/>
</dbReference>
<keyword evidence="4" id="KW-1185">Reference proteome</keyword>
<dbReference type="Gene3D" id="3.80.10.10">
    <property type="entry name" value="Ribonuclease Inhibitor"/>
    <property type="match status" value="1"/>
</dbReference>
<dbReference type="SMART" id="SM00369">
    <property type="entry name" value="LRR_TYP"/>
    <property type="match status" value="2"/>
</dbReference>
<comment type="caution">
    <text evidence="3">The sequence shown here is derived from an EMBL/GenBank/DDBJ whole genome shotgun (WGS) entry which is preliminary data.</text>
</comment>
<dbReference type="Proteomes" id="UP001286313">
    <property type="component" value="Unassembled WGS sequence"/>
</dbReference>
<sequence length="242" mass="26684">MSSEEHSLTPQLLRHCGAQSGVCLARTALHLVRDQPSLVLRRLHHHHPHRLLDPTHWGQQARLPGVHLVCLRGGLDHENLEYVTSVEMRGVEGMEALSLSSLTHLVYLDLRHGKLTQLPDMSALTHLVALEAEGNLLRSVPDLTHLTHLRDLHLSNNSIDSLPDVLLPTSSYASTSTSRVNDFRIINALSLNTATDGSYLAFDDLTAIRATQDESDVLVAKNLESNIDLLGIIVIIDDPTDP</sequence>
<evidence type="ECO:0000256" key="2">
    <source>
        <dbReference type="ARBA" id="ARBA00022737"/>
    </source>
</evidence>
<gene>
    <name evidence="3" type="ORF">Pcinc_009177</name>
</gene>
<reference evidence="3" key="1">
    <citation type="submission" date="2023-10" db="EMBL/GenBank/DDBJ databases">
        <title>Genome assemblies of two species of porcelain crab, Petrolisthes cinctipes and Petrolisthes manimaculis (Anomura: Porcellanidae).</title>
        <authorList>
            <person name="Angst P."/>
        </authorList>
    </citation>
    <scope>NUCLEOTIDE SEQUENCE</scope>
    <source>
        <strain evidence="3">PB745_01</strain>
        <tissue evidence="3">Gill</tissue>
    </source>
</reference>
<accession>A0AAE1KVS9</accession>
<evidence type="ECO:0000313" key="4">
    <source>
        <dbReference type="Proteomes" id="UP001286313"/>
    </source>
</evidence>
<dbReference type="InterPro" id="IPR003591">
    <property type="entry name" value="Leu-rich_rpt_typical-subtyp"/>
</dbReference>
<dbReference type="PANTHER" id="PTHR48051">
    <property type="match status" value="1"/>
</dbReference>
<dbReference type="GO" id="GO:0005737">
    <property type="term" value="C:cytoplasm"/>
    <property type="evidence" value="ECO:0007669"/>
    <property type="project" value="TreeGrafter"/>
</dbReference>
<dbReference type="InterPro" id="IPR032675">
    <property type="entry name" value="LRR_dom_sf"/>
</dbReference>
<keyword evidence="2" id="KW-0677">Repeat</keyword>
<keyword evidence="1" id="KW-0433">Leucine-rich repeat</keyword>
<dbReference type="SUPFAM" id="SSF52058">
    <property type="entry name" value="L domain-like"/>
    <property type="match status" value="1"/>
</dbReference>
<dbReference type="PROSITE" id="PS51450">
    <property type="entry name" value="LRR"/>
    <property type="match status" value="2"/>
</dbReference>
<dbReference type="InterPro" id="IPR001611">
    <property type="entry name" value="Leu-rich_rpt"/>
</dbReference>